<feature type="transmembrane region" description="Helical" evidence="2">
    <location>
        <begin position="1382"/>
        <end position="1404"/>
    </location>
</feature>
<feature type="domain" description="MBG" evidence="4">
    <location>
        <begin position="332"/>
        <end position="402"/>
    </location>
</feature>
<feature type="transmembrane region" description="Helical" evidence="2">
    <location>
        <begin position="1250"/>
        <end position="1276"/>
    </location>
</feature>
<keyword evidence="6" id="KW-1185">Reference proteome</keyword>
<feature type="transmembrane region" description="Helical" evidence="2">
    <location>
        <begin position="1140"/>
        <end position="1168"/>
    </location>
</feature>
<protein>
    <recommendedName>
        <fullName evidence="4">MBG domain-containing protein</fullName>
    </recommendedName>
</protein>
<feature type="signal peptide" evidence="3">
    <location>
        <begin position="1"/>
        <end position="34"/>
    </location>
</feature>
<dbReference type="KEGG" id="daur:Daura_18825"/>
<keyword evidence="2" id="KW-0812">Transmembrane</keyword>
<gene>
    <name evidence="5" type="ORF">Daura_18825</name>
</gene>
<feature type="transmembrane region" description="Helical" evidence="2">
    <location>
        <begin position="1110"/>
        <end position="1128"/>
    </location>
</feature>
<keyword evidence="2" id="KW-1133">Transmembrane helix</keyword>
<dbReference type="EMBL" id="CP073767">
    <property type="protein sequence ID" value="UWZ58038.1"/>
    <property type="molecule type" value="Genomic_DNA"/>
</dbReference>
<organism evidence="5 6">
    <name type="scientific">Dactylosporangium aurantiacum</name>
    <dbReference type="NCBI Taxonomy" id="35754"/>
    <lineage>
        <taxon>Bacteria</taxon>
        <taxon>Bacillati</taxon>
        <taxon>Actinomycetota</taxon>
        <taxon>Actinomycetes</taxon>
        <taxon>Micromonosporales</taxon>
        <taxon>Micromonosporaceae</taxon>
        <taxon>Dactylosporangium</taxon>
    </lineage>
</organism>
<reference evidence="5" key="1">
    <citation type="submission" date="2021-04" db="EMBL/GenBank/DDBJ databases">
        <title>Dactylosporangium aurantiacum NRRL B-8018 full assembly.</title>
        <authorList>
            <person name="Hartkoorn R.C."/>
            <person name="Beaudoing E."/>
            <person name="Hot D."/>
        </authorList>
    </citation>
    <scope>NUCLEOTIDE SEQUENCE</scope>
    <source>
        <strain evidence="5">NRRL B-8018</strain>
    </source>
</reference>
<name>A0A9Q9IN43_9ACTN</name>
<feature type="transmembrane region" description="Helical" evidence="2">
    <location>
        <begin position="1180"/>
        <end position="1198"/>
    </location>
</feature>
<feature type="chain" id="PRO_5040133466" description="MBG domain-containing protein" evidence="3">
    <location>
        <begin position="35"/>
        <end position="1436"/>
    </location>
</feature>
<keyword evidence="2" id="KW-0472">Membrane</keyword>
<proteinExistence type="predicted"/>
<feature type="region of interest" description="Disordered" evidence="1">
    <location>
        <begin position="1027"/>
        <end position="1047"/>
    </location>
</feature>
<dbReference type="Pfam" id="PF18887">
    <property type="entry name" value="MBG_3"/>
    <property type="match status" value="3"/>
</dbReference>
<evidence type="ECO:0000256" key="3">
    <source>
        <dbReference type="SAM" id="SignalP"/>
    </source>
</evidence>
<feature type="transmembrane region" description="Helical" evidence="2">
    <location>
        <begin position="1358"/>
        <end position="1376"/>
    </location>
</feature>
<evidence type="ECO:0000256" key="2">
    <source>
        <dbReference type="SAM" id="Phobius"/>
    </source>
</evidence>
<feature type="transmembrane region" description="Helical" evidence="2">
    <location>
        <begin position="1416"/>
        <end position="1435"/>
    </location>
</feature>
<evidence type="ECO:0000259" key="4">
    <source>
        <dbReference type="Pfam" id="PF18887"/>
    </source>
</evidence>
<dbReference type="OrthoDB" id="3881096at2"/>
<dbReference type="Proteomes" id="UP001058003">
    <property type="component" value="Chromosome"/>
</dbReference>
<sequence>MTNRGRRRSSRFLALLMLAVQGAMLALGVEPAHAAGPGAVVTDAGCVTTLAARTDDGSSGPVPLGFPVNFFGTTYSSMYVNNNGDVTFGSPYTGFSGLNLAAFGSPIIAVAFFDVDTRAAGTSPVSYGPVTYGGRPAYCVNWVDVGYYNNGADRLNSSQLILVDRADTGAGNFDIVMNYDRLAYEPAGGLTVGYSNGTFTYVYPGSGAAGALVDANTATGLVHNSGGSGHAGRYVHQVRGGQPSPPGAQTIDFPAPGDVTYGAAPFTVAATASSGLPVTLTASGACTVSGATVTVTTAGACTLTASQAGDGTYTAAAPVTRTLQVAKAPVAVSLAGLAQTYDGTGRPVTATAAPDPGSGTMTVTYDGSATPPVHAGTYAVQATYTSATHAGTASGTLVVGRAAQTVTFPELAGRRFGGDPVHLAASSDAGLPVGYEAGGPCTVDGVTLHVTGVGQCTVTATQAGDADHAAAAPATRSFAVAKGVATITLGGLSQVYSGAPRPATASAEPAGAGTVHVTYDGSATPPVAAGTYRVVATVDGPRYQGTLTATLTVARAAQEVAFADLSAATFGDAPRPLHAEATSGLPVRFTGTGSCEVRSGTLAYVRGGECVVTAHQDGDGDRLAAPAVTRSVEVARAVQAVTLSAPARLTVGGAAAAVTATSSAGLPVRLTAAGPCELRTAAGGGVLAAAHAGTCTVTAAQPGDDGHLPATAATATTRVERGTATLHVRGLAQVADGGPHPALVHTTPAGLAGTSVTYDALGQAPRAAGTYRVVATLDNPDWVAAPVVARLTVAQPAAVPVRDPATGARPALTPSQALSTLGGAPDQVTVTPAAGGGVTLTGAGFTAAVAAIGPGGTRQAAGADGRLVVDRKHQVSVSMTGFAVKTRADVWLFSDPVLIGQVTTDAHGAVEARLPVPASLPTGQHALQVNGVTADGTQRSLSVGLLLVDDPATTPTTPTAAVPAGGGTRPPVAAPDLSGGGDVLAQFPAYLPAAHADAVVTTAVAGFTLLAITAGAGSVAVAGTATGARTGSRGGGERRKAGKIASGSAKHFKEQWDGAGRGDRSFTWRLLPTGWLDRHSLALPPRVAPKSPLLARILTDGSYLRAMLGAGWWAVPAAGAALGAAAAVHGHGSPLPSAGFMLALVVLGILDAFAGLAAAVAFGAIVVAAGGVSTTDTLRLLLGVCALWFAIALLAGVVRPFRRPPPRRGLDWWTRGGDVLIASLMGGWAVQKGIGALNGLAGHELPIQGAAGPIALAAVAAIAGRIALESAAGWAYPARLGAVRPEKLPKPGKAQRLAAIGLRTVLFVFVAVAFLGTPWQLWVGALLFLVPQVLSVYEDAFPNAPKLFRFLPKRIVKTVFMMLVGTLSGLALAWLLDDPAARILNGFVLLSLPGLVFSVIELFGREGDEREQTWRRELAGGAVVAVGIAAAFGVFS</sequence>
<feature type="transmembrane region" description="Helical" evidence="2">
    <location>
        <begin position="1297"/>
        <end position="1315"/>
    </location>
</feature>
<feature type="domain" description="MBG" evidence="4">
    <location>
        <begin position="724"/>
        <end position="784"/>
    </location>
</feature>
<evidence type="ECO:0000256" key="1">
    <source>
        <dbReference type="SAM" id="MobiDB-lite"/>
    </source>
</evidence>
<evidence type="ECO:0000313" key="6">
    <source>
        <dbReference type="Proteomes" id="UP001058003"/>
    </source>
</evidence>
<dbReference type="InterPro" id="IPR043772">
    <property type="entry name" value="MBG_3"/>
</dbReference>
<keyword evidence="3" id="KW-0732">Signal</keyword>
<accession>A0A9Q9IN43</accession>
<feature type="domain" description="MBG" evidence="4">
    <location>
        <begin position="485"/>
        <end position="556"/>
    </location>
</feature>
<evidence type="ECO:0000313" key="5">
    <source>
        <dbReference type="EMBL" id="UWZ58038.1"/>
    </source>
</evidence>
<dbReference type="RefSeq" id="WP_156089605.1">
    <property type="nucleotide sequence ID" value="NZ_CP073767.1"/>
</dbReference>